<accession>A0ABW3YSJ8</accession>
<feature type="binding site" evidence="3">
    <location>
        <position position="295"/>
    </location>
    <ligand>
        <name>Zn(2+)</name>
        <dbReference type="ChEBI" id="CHEBI:29105"/>
    </ligand>
</feature>
<comment type="caution">
    <text evidence="5">The sequence shown here is derived from an EMBL/GenBank/DDBJ whole genome shotgun (WGS) entry which is preliminary data.</text>
</comment>
<dbReference type="Gene3D" id="3.20.20.330">
    <property type="entry name" value="Homocysteine-binding-like domain"/>
    <property type="match status" value="1"/>
</dbReference>
<dbReference type="InterPro" id="IPR036589">
    <property type="entry name" value="HCY_dom_sf"/>
</dbReference>
<evidence type="ECO:0000256" key="1">
    <source>
        <dbReference type="ARBA" id="ARBA00022603"/>
    </source>
</evidence>
<evidence type="ECO:0000313" key="5">
    <source>
        <dbReference type="EMBL" id="MFD1327556.1"/>
    </source>
</evidence>
<protein>
    <submittedName>
        <fullName evidence="5">Homocysteine S-methyltransferase family protein</fullName>
    </submittedName>
</protein>
<evidence type="ECO:0000259" key="4">
    <source>
        <dbReference type="PROSITE" id="PS50970"/>
    </source>
</evidence>
<dbReference type="InterPro" id="IPR003726">
    <property type="entry name" value="HCY_dom"/>
</dbReference>
<proteinExistence type="predicted"/>
<dbReference type="SUPFAM" id="SSF82282">
    <property type="entry name" value="Homocysteine S-methyltransferase"/>
    <property type="match status" value="1"/>
</dbReference>
<dbReference type="PANTHER" id="PTHR11103:SF18">
    <property type="entry name" value="SLR1189 PROTEIN"/>
    <property type="match status" value="1"/>
</dbReference>
<reference evidence="6" key="1">
    <citation type="journal article" date="2019" name="Int. J. Syst. Evol. Microbiol.">
        <title>The Global Catalogue of Microorganisms (GCM) 10K type strain sequencing project: providing services to taxonomists for standard genome sequencing and annotation.</title>
        <authorList>
            <consortium name="The Broad Institute Genomics Platform"/>
            <consortium name="The Broad Institute Genome Sequencing Center for Infectious Disease"/>
            <person name="Wu L."/>
            <person name="Ma J."/>
        </authorList>
    </citation>
    <scope>NUCLEOTIDE SEQUENCE [LARGE SCALE GENOMIC DNA]</scope>
    <source>
        <strain evidence="6">CCUG 55609</strain>
    </source>
</reference>
<feature type="binding site" evidence="3">
    <location>
        <position position="226"/>
    </location>
    <ligand>
        <name>Zn(2+)</name>
        <dbReference type="ChEBI" id="CHEBI:29105"/>
    </ligand>
</feature>
<keyword evidence="6" id="KW-1185">Reference proteome</keyword>
<dbReference type="RefSeq" id="WP_374835419.1">
    <property type="nucleotide sequence ID" value="NZ_JBHEEW010000001.1"/>
</dbReference>
<comment type="cofactor">
    <cofactor evidence="3">
        <name>Zn(2+)</name>
        <dbReference type="ChEBI" id="CHEBI:29105"/>
    </cofactor>
</comment>
<evidence type="ECO:0000313" key="6">
    <source>
        <dbReference type="Proteomes" id="UP001597173"/>
    </source>
</evidence>
<evidence type="ECO:0000256" key="3">
    <source>
        <dbReference type="PROSITE-ProRule" id="PRU00333"/>
    </source>
</evidence>
<dbReference type="Pfam" id="PF02574">
    <property type="entry name" value="S-methyl_trans"/>
    <property type="match status" value="1"/>
</dbReference>
<evidence type="ECO:0000256" key="2">
    <source>
        <dbReference type="ARBA" id="ARBA00022679"/>
    </source>
</evidence>
<feature type="binding site" evidence="3">
    <location>
        <position position="296"/>
    </location>
    <ligand>
        <name>Zn(2+)</name>
        <dbReference type="ChEBI" id="CHEBI:29105"/>
    </ligand>
</feature>
<sequence>MARYRHGLPLTKGGRFLTDGGMETTLIFHEGLDLPHFASFVLLATPEGRRKLKEYYVRYLDIARSAGTGFVLDTATWRANPDWAAKLGYDADALRAVNEEAVGLLVQLRGAYERPGAPIIINGAIGPRGDGYKAGTMDAEEAEAYHRPQVEAFAATDADMISAVTLTNIDEAIGVARAARTAAIPCAIAFTVETDGRIITGRTLQEAIEAVDAATGAYPLFYMVNCAHPTHFEDALDENSTWIKRLGGIRANASTKSHQELDESETLDAGDPIDFGCRYQDLVRRMPQLRVLGGCCGTDHRHIGAICAACMPQPAMSA</sequence>
<keyword evidence="3" id="KW-0479">Metal-binding</keyword>
<name>A0ABW3YSJ8_MYCRA</name>
<gene>
    <name evidence="5" type="ORF">ACFQ33_06570</name>
</gene>
<dbReference type="PROSITE" id="PS50970">
    <property type="entry name" value="HCY"/>
    <property type="match status" value="1"/>
</dbReference>
<dbReference type="EMBL" id="JBHTNF010000002">
    <property type="protein sequence ID" value="MFD1327556.1"/>
    <property type="molecule type" value="Genomic_DNA"/>
</dbReference>
<organism evidence="5 6">
    <name type="scientific">Mycoplana ramosa</name>
    <name type="common">Mycoplana bullata</name>
    <dbReference type="NCBI Taxonomy" id="40837"/>
    <lineage>
        <taxon>Bacteria</taxon>
        <taxon>Pseudomonadati</taxon>
        <taxon>Pseudomonadota</taxon>
        <taxon>Alphaproteobacteria</taxon>
        <taxon>Hyphomicrobiales</taxon>
        <taxon>Rhizobiaceae</taxon>
        <taxon>Mycoplana</taxon>
    </lineage>
</organism>
<keyword evidence="3" id="KW-0862">Zinc</keyword>
<keyword evidence="2 3" id="KW-0808">Transferase</keyword>
<keyword evidence="1 3" id="KW-0489">Methyltransferase</keyword>
<dbReference type="Proteomes" id="UP001597173">
    <property type="component" value="Unassembled WGS sequence"/>
</dbReference>
<dbReference type="PANTHER" id="PTHR11103">
    <property type="entry name" value="SLR1189 PROTEIN"/>
    <property type="match status" value="1"/>
</dbReference>
<feature type="domain" description="Hcy-binding" evidence="4">
    <location>
        <begin position="4"/>
        <end position="310"/>
    </location>
</feature>